<name>A0A0F9P8A7_9ZZZZ</name>
<organism evidence="1">
    <name type="scientific">marine sediment metagenome</name>
    <dbReference type="NCBI Taxonomy" id="412755"/>
    <lineage>
        <taxon>unclassified sequences</taxon>
        <taxon>metagenomes</taxon>
        <taxon>ecological metagenomes</taxon>
    </lineage>
</organism>
<accession>A0A0F9P8A7</accession>
<dbReference type="EMBL" id="LAZR01006783">
    <property type="protein sequence ID" value="KKM89667.1"/>
    <property type="molecule type" value="Genomic_DNA"/>
</dbReference>
<comment type="caution">
    <text evidence="1">The sequence shown here is derived from an EMBL/GenBank/DDBJ whole genome shotgun (WGS) entry which is preliminary data.</text>
</comment>
<evidence type="ECO:0000313" key="1">
    <source>
        <dbReference type="EMBL" id="KKM89667.1"/>
    </source>
</evidence>
<gene>
    <name evidence="1" type="ORF">LCGC14_1246390</name>
</gene>
<proteinExistence type="predicted"/>
<protein>
    <submittedName>
        <fullName evidence="1">Uncharacterized protein</fullName>
    </submittedName>
</protein>
<dbReference type="AlphaFoldDB" id="A0A0F9P8A7"/>
<sequence length="195" mass="22267">MLTVKDILGPLASKEQRIRYEGTVAKTQAVSSAALAQEISSTSATTAKDGEIDVTNTLAQLGRPLTTQQFIQRVKRLNGNLVFEKSNSDSTKMGVYIMAYQRDNLTQSLRRKKRFICGMENGYMPERSVRHWEPDKIPDPDLRGGWKIVKKFTRETRGWRTVLARLVRQRLITKTQVEKYFPPIGDSFNWQALTS</sequence>
<reference evidence="1" key="1">
    <citation type="journal article" date="2015" name="Nature">
        <title>Complex archaea that bridge the gap between prokaryotes and eukaryotes.</title>
        <authorList>
            <person name="Spang A."/>
            <person name="Saw J.H."/>
            <person name="Jorgensen S.L."/>
            <person name="Zaremba-Niedzwiedzka K."/>
            <person name="Martijn J."/>
            <person name="Lind A.E."/>
            <person name="van Eijk R."/>
            <person name="Schleper C."/>
            <person name="Guy L."/>
            <person name="Ettema T.J."/>
        </authorList>
    </citation>
    <scope>NUCLEOTIDE SEQUENCE</scope>
</reference>